<dbReference type="PANTHER" id="PTHR12970">
    <property type="entry name" value="PROTEASOME ASSEMBLY CHAPERONE 2"/>
    <property type="match status" value="1"/>
</dbReference>
<dbReference type="InterPro" id="IPR019151">
    <property type="entry name" value="Proteasome_assmbl_chaperone_2"/>
</dbReference>
<organism evidence="5 6">
    <name type="scientific">Candida viswanathii</name>
    <dbReference type="NCBI Taxonomy" id="5486"/>
    <lineage>
        <taxon>Eukaryota</taxon>
        <taxon>Fungi</taxon>
        <taxon>Dikarya</taxon>
        <taxon>Ascomycota</taxon>
        <taxon>Saccharomycotina</taxon>
        <taxon>Pichiomycetes</taxon>
        <taxon>Debaryomycetaceae</taxon>
        <taxon>Candida/Lodderomyces clade</taxon>
        <taxon>Candida</taxon>
    </lineage>
</organism>
<evidence type="ECO:0000256" key="2">
    <source>
        <dbReference type="ARBA" id="ARBA00023186"/>
    </source>
</evidence>
<dbReference type="Proteomes" id="UP000253472">
    <property type="component" value="Unassembled WGS sequence"/>
</dbReference>
<dbReference type="GO" id="GO:0000502">
    <property type="term" value="C:proteasome complex"/>
    <property type="evidence" value="ECO:0007669"/>
    <property type="project" value="UniProtKB-KW"/>
</dbReference>
<dbReference type="GO" id="GO:0043248">
    <property type="term" value="P:proteasome assembly"/>
    <property type="evidence" value="ECO:0007669"/>
    <property type="project" value="TreeGrafter"/>
</dbReference>
<dbReference type="Gene3D" id="3.40.50.10900">
    <property type="entry name" value="PAC-like subunit"/>
    <property type="match status" value="1"/>
</dbReference>
<evidence type="ECO:0000256" key="3">
    <source>
        <dbReference type="ARBA" id="ARBA00025745"/>
    </source>
</evidence>
<dbReference type="STRING" id="5486.A0A367XPF4"/>
<dbReference type="GO" id="GO:0005829">
    <property type="term" value="C:cytosol"/>
    <property type="evidence" value="ECO:0007669"/>
    <property type="project" value="TreeGrafter"/>
</dbReference>
<dbReference type="EMBL" id="QLNQ01000030">
    <property type="protein sequence ID" value="RCK55289.1"/>
    <property type="molecule type" value="Genomic_DNA"/>
</dbReference>
<dbReference type="InterPro" id="IPR016562">
    <property type="entry name" value="Proteasome_assmbl_chp_2_euk"/>
</dbReference>
<comment type="caution">
    <text evidence="5">The sequence shown here is derived from an EMBL/GenBank/DDBJ whole genome shotgun (WGS) entry which is preliminary data.</text>
</comment>
<sequence>MPSFIPLPDTPTPDLTTSTLLIPSISLGNIPQLTIDLLIHTFSFVKLGTLDDIYLYPFASPQDYATSVPARHGISHAVEVYHNAALRVCLVQQRSPILPGCVDSYVTKTIVPFVKAGGFKSIVVLDSLDAGVFEHVRAGDIEVYSSEILLSKSLESLKLSNETVLEKEEKETDQHSDYVRCLLREFDLPRGEASKSDAELNDVDVSVLVSFVYEGDNFYDGEKLADKVIDFLGVEKKAERWVRPISWFGAYGDKPVPNAMEEGLFG</sequence>
<keyword evidence="6" id="KW-1185">Reference proteome</keyword>
<comment type="function">
    <text evidence="4">Involved in 20S proteasome assembly.</text>
</comment>
<reference evidence="5 6" key="1">
    <citation type="submission" date="2018-06" db="EMBL/GenBank/DDBJ databases">
        <title>Whole genome sequencing of Candida tropicalis (genome annotated by CSBL at Korea University).</title>
        <authorList>
            <person name="Ahn J."/>
        </authorList>
    </citation>
    <scope>NUCLEOTIDE SEQUENCE [LARGE SCALE GENOMIC DNA]</scope>
    <source>
        <strain evidence="5 6">ATCC 20962</strain>
    </source>
</reference>
<gene>
    <name evidence="5" type="primary">psmg2</name>
    <name evidence="5" type="ORF">Cantr_04248</name>
</gene>
<comment type="subunit">
    <text evidence="4">Component of the 20S proteasome chaperone.</text>
</comment>
<name>A0A367XPF4_9ASCO</name>
<evidence type="ECO:0000313" key="5">
    <source>
        <dbReference type="EMBL" id="RCK55289.1"/>
    </source>
</evidence>
<dbReference type="Pfam" id="PF09754">
    <property type="entry name" value="PAC2"/>
    <property type="match status" value="1"/>
</dbReference>
<comment type="similarity">
    <text evidence="3 4">Belongs to the PSMG2 family.</text>
</comment>
<dbReference type="OrthoDB" id="10260712at2759"/>
<keyword evidence="2 4" id="KW-0143">Chaperone</keyword>
<dbReference type="AlphaFoldDB" id="A0A367XPF4"/>
<dbReference type="PIRSF" id="PIRSF010044">
    <property type="entry name" value="UCP010044"/>
    <property type="match status" value="1"/>
</dbReference>
<evidence type="ECO:0000256" key="4">
    <source>
        <dbReference type="PIRNR" id="PIRNR010044"/>
    </source>
</evidence>
<keyword evidence="5" id="KW-0647">Proteasome</keyword>
<evidence type="ECO:0000313" key="6">
    <source>
        <dbReference type="Proteomes" id="UP000253472"/>
    </source>
</evidence>
<accession>A0A367XPF4</accession>
<protein>
    <recommendedName>
        <fullName evidence="1 4">Proteasome assembly chaperone 2</fullName>
    </recommendedName>
</protein>
<dbReference type="GO" id="GO:0005634">
    <property type="term" value="C:nucleus"/>
    <property type="evidence" value="ECO:0007669"/>
    <property type="project" value="TreeGrafter"/>
</dbReference>
<proteinExistence type="inferred from homology"/>
<dbReference type="PANTHER" id="PTHR12970:SF1">
    <property type="entry name" value="PROTEASOME ASSEMBLY CHAPERONE 2"/>
    <property type="match status" value="1"/>
</dbReference>
<evidence type="ECO:0000256" key="1">
    <source>
        <dbReference type="ARBA" id="ARBA00019186"/>
    </source>
</evidence>
<dbReference type="InterPro" id="IPR038389">
    <property type="entry name" value="PSMG2_sf"/>
</dbReference>